<organism evidence="2 3">
    <name type="scientific">Duganella guangzhouensis</name>
    <dbReference type="NCBI Taxonomy" id="2666084"/>
    <lineage>
        <taxon>Bacteria</taxon>
        <taxon>Pseudomonadati</taxon>
        <taxon>Pseudomonadota</taxon>
        <taxon>Betaproteobacteria</taxon>
        <taxon>Burkholderiales</taxon>
        <taxon>Oxalobacteraceae</taxon>
        <taxon>Telluria group</taxon>
        <taxon>Duganella</taxon>
    </lineage>
</organism>
<feature type="region of interest" description="Disordered" evidence="1">
    <location>
        <begin position="1"/>
        <end position="23"/>
    </location>
</feature>
<proteinExistence type="predicted"/>
<name>A0A6I2L808_9BURK</name>
<protein>
    <submittedName>
        <fullName evidence="2">Uncharacterized protein</fullName>
    </submittedName>
</protein>
<dbReference type="Proteomes" id="UP000433309">
    <property type="component" value="Unassembled WGS sequence"/>
</dbReference>
<reference evidence="2 3" key="1">
    <citation type="submission" date="2019-11" db="EMBL/GenBank/DDBJ databases">
        <title>Novel species isolated from a subtropical stream in China.</title>
        <authorList>
            <person name="Lu H."/>
        </authorList>
    </citation>
    <scope>NUCLEOTIDE SEQUENCE [LARGE SCALE GENOMIC DNA]</scope>
    <source>
        <strain evidence="2 3">FT80W</strain>
    </source>
</reference>
<gene>
    <name evidence="2" type="ORF">GJ699_20690</name>
</gene>
<evidence type="ECO:0000313" key="3">
    <source>
        <dbReference type="Proteomes" id="UP000433309"/>
    </source>
</evidence>
<sequence>MKPDKSNWKLLQPDAPRTNSALPSLTPSATGILPLAVIARLGERRKGILAGFGILKGTGVFPDDSLEYQLEVRAEWD</sequence>
<evidence type="ECO:0000313" key="2">
    <source>
        <dbReference type="EMBL" id="MRW92419.1"/>
    </source>
</evidence>
<dbReference type="RefSeq" id="WP_195763608.1">
    <property type="nucleotide sequence ID" value="NZ_WKJK01000011.1"/>
</dbReference>
<accession>A0A6I2L808</accession>
<dbReference type="EMBL" id="WKJK01000011">
    <property type="protein sequence ID" value="MRW92419.1"/>
    <property type="molecule type" value="Genomic_DNA"/>
</dbReference>
<evidence type="ECO:0000256" key="1">
    <source>
        <dbReference type="SAM" id="MobiDB-lite"/>
    </source>
</evidence>
<dbReference type="AlphaFoldDB" id="A0A6I2L808"/>
<comment type="caution">
    <text evidence="2">The sequence shown here is derived from an EMBL/GenBank/DDBJ whole genome shotgun (WGS) entry which is preliminary data.</text>
</comment>
<keyword evidence="3" id="KW-1185">Reference proteome</keyword>